<evidence type="ECO:0000313" key="2">
    <source>
        <dbReference type="Proteomes" id="UP000314294"/>
    </source>
</evidence>
<dbReference type="AlphaFoldDB" id="A0A4Z2E507"/>
<comment type="caution">
    <text evidence="1">The sequence shown here is derived from an EMBL/GenBank/DDBJ whole genome shotgun (WGS) entry which is preliminary data.</text>
</comment>
<organism evidence="1 2">
    <name type="scientific">Liparis tanakae</name>
    <name type="common">Tanaka's snailfish</name>
    <dbReference type="NCBI Taxonomy" id="230148"/>
    <lineage>
        <taxon>Eukaryota</taxon>
        <taxon>Metazoa</taxon>
        <taxon>Chordata</taxon>
        <taxon>Craniata</taxon>
        <taxon>Vertebrata</taxon>
        <taxon>Euteleostomi</taxon>
        <taxon>Actinopterygii</taxon>
        <taxon>Neopterygii</taxon>
        <taxon>Teleostei</taxon>
        <taxon>Neoteleostei</taxon>
        <taxon>Acanthomorphata</taxon>
        <taxon>Eupercaria</taxon>
        <taxon>Perciformes</taxon>
        <taxon>Cottioidei</taxon>
        <taxon>Cottales</taxon>
        <taxon>Liparidae</taxon>
        <taxon>Liparis</taxon>
    </lineage>
</organism>
<gene>
    <name evidence="1" type="ORF">EYF80_066037</name>
</gene>
<dbReference type="Proteomes" id="UP000314294">
    <property type="component" value="Unassembled WGS sequence"/>
</dbReference>
<dbReference type="EMBL" id="SRLO01017189">
    <property type="protein sequence ID" value="TNN23841.1"/>
    <property type="molecule type" value="Genomic_DNA"/>
</dbReference>
<name>A0A4Z2E507_9TELE</name>
<evidence type="ECO:0008006" key="3">
    <source>
        <dbReference type="Google" id="ProtNLM"/>
    </source>
</evidence>
<accession>A0A4Z2E507</accession>
<reference evidence="1 2" key="1">
    <citation type="submission" date="2019-03" db="EMBL/GenBank/DDBJ databases">
        <title>First draft genome of Liparis tanakae, snailfish: a comprehensive survey of snailfish specific genes.</title>
        <authorList>
            <person name="Kim W."/>
            <person name="Song I."/>
            <person name="Jeong J.-H."/>
            <person name="Kim D."/>
            <person name="Kim S."/>
            <person name="Ryu S."/>
            <person name="Song J.Y."/>
            <person name="Lee S.K."/>
        </authorList>
    </citation>
    <scope>NUCLEOTIDE SEQUENCE [LARGE SCALE GENOMIC DNA]</scope>
    <source>
        <tissue evidence="1">Muscle</tissue>
    </source>
</reference>
<proteinExistence type="predicted"/>
<protein>
    <recommendedName>
        <fullName evidence="3">Ig-like domain-containing protein</fullName>
    </recommendedName>
</protein>
<keyword evidence="2" id="KW-1185">Reference proteome</keyword>
<sequence>MWTWVGFSFLSEQRSLFPLTRRDVLLSSSLFFHWLCVPRFLSREGGDATADVEVSMMDRVEAFRGETASIACMFTSSEGVGGVMIQWFYVSFIDCQLS</sequence>
<evidence type="ECO:0000313" key="1">
    <source>
        <dbReference type="EMBL" id="TNN23841.1"/>
    </source>
</evidence>